<evidence type="ECO:0000313" key="3">
    <source>
        <dbReference type="Proteomes" id="UP000625033"/>
    </source>
</evidence>
<accession>A0A931GEU6</accession>
<keyword evidence="1" id="KW-1133">Transmembrane helix</keyword>
<gene>
    <name evidence="2" type="ORF">IW252_001282</name>
</gene>
<name>A0A931GEU6_9MICC</name>
<dbReference type="EMBL" id="JADOTZ010000001">
    <property type="protein sequence ID" value="MBG6084515.1"/>
    <property type="molecule type" value="Genomic_DNA"/>
</dbReference>
<reference evidence="2" key="1">
    <citation type="submission" date="2020-11" db="EMBL/GenBank/DDBJ databases">
        <title>Sequencing the genomes of 1000 actinobacteria strains.</title>
        <authorList>
            <person name="Klenk H.-P."/>
        </authorList>
    </citation>
    <scope>NUCLEOTIDE SEQUENCE</scope>
    <source>
        <strain evidence="2">DSM 26152</strain>
    </source>
</reference>
<dbReference type="Pfam" id="PF03929">
    <property type="entry name" value="PepSY_TM"/>
    <property type="match status" value="1"/>
</dbReference>
<dbReference type="PANTHER" id="PTHR34219:SF1">
    <property type="entry name" value="PEPSY DOMAIN-CONTAINING PROTEIN"/>
    <property type="match status" value="1"/>
</dbReference>
<sequence>MRSWIGPLARRLHFYAGLFIGPFILIAALTGATYAVMPTVEKALYTTELSAPAYQEAGTVQPLSQQIGVADEVMAGREGYALAAVRPAPELGTTTRIMYSHPDLEASESHAVFVDPVSLEVRGQETVYGTSGALPARTAISQFHRHLGLGEPGRLYSELAASWLWIVALGGLALWILGRASRRKKRASRPRGHRASRLHASLGVWALLGALFLSATGLTWSAHAGANVTDLRAALGWTTPSVSTGLPAAEAADPSSGGSVDSGGEALTTADTFDAVWAAGRDVNIDTDLVEIKPAAEAGSAWTVTEIQRHYPTKVDSVAVDPRTLEVVDQVDFADYSVPAKLARWGVDLHMGTLFGLANEVVLAGLALSFVALVILGYALWIKRGASGPGRAPRAGALTRAPWWGLVLVLGAAAGIGVFLPLFGLSLAAFVVVDGVLAWAPWRRDRRPTPSAELT</sequence>
<proteinExistence type="predicted"/>
<dbReference type="PANTHER" id="PTHR34219">
    <property type="entry name" value="IRON-REGULATED INNER MEMBRANE PROTEIN-RELATED"/>
    <property type="match status" value="1"/>
</dbReference>
<organism evidence="2 3">
    <name type="scientific">Zhihengliuella flava</name>
    <dbReference type="NCBI Taxonomy" id="1285193"/>
    <lineage>
        <taxon>Bacteria</taxon>
        <taxon>Bacillati</taxon>
        <taxon>Actinomycetota</taxon>
        <taxon>Actinomycetes</taxon>
        <taxon>Micrococcales</taxon>
        <taxon>Micrococcaceae</taxon>
        <taxon>Zhihengliuella</taxon>
    </lineage>
</organism>
<feature type="transmembrane region" description="Helical" evidence="1">
    <location>
        <begin position="401"/>
        <end position="419"/>
    </location>
</feature>
<feature type="transmembrane region" description="Helical" evidence="1">
    <location>
        <begin position="159"/>
        <end position="177"/>
    </location>
</feature>
<evidence type="ECO:0000256" key="1">
    <source>
        <dbReference type="SAM" id="Phobius"/>
    </source>
</evidence>
<evidence type="ECO:0000313" key="2">
    <source>
        <dbReference type="EMBL" id="MBG6084515.1"/>
    </source>
</evidence>
<dbReference type="AlphaFoldDB" id="A0A931GEU6"/>
<keyword evidence="3" id="KW-1185">Reference proteome</keyword>
<dbReference type="InterPro" id="IPR005625">
    <property type="entry name" value="PepSY-ass_TM"/>
</dbReference>
<keyword evidence="1" id="KW-0472">Membrane</keyword>
<feature type="transmembrane region" description="Helical" evidence="1">
    <location>
        <begin position="361"/>
        <end position="381"/>
    </location>
</feature>
<feature type="transmembrane region" description="Helical" evidence="1">
    <location>
        <begin position="198"/>
        <end position="222"/>
    </location>
</feature>
<feature type="transmembrane region" description="Helical" evidence="1">
    <location>
        <begin position="12"/>
        <end position="37"/>
    </location>
</feature>
<protein>
    <submittedName>
        <fullName evidence="2">Iron-regulated membrane protein</fullName>
    </submittedName>
</protein>
<comment type="caution">
    <text evidence="2">The sequence shown here is derived from an EMBL/GenBank/DDBJ whole genome shotgun (WGS) entry which is preliminary data.</text>
</comment>
<dbReference type="RefSeq" id="WP_196835814.1">
    <property type="nucleotide sequence ID" value="NZ_JADOTZ010000001.1"/>
</dbReference>
<dbReference type="Proteomes" id="UP000625033">
    <property type="component" value="Unassembled WGS sequence"/>
</dbReference>
<keyword evidence="1" id="KW-0812">Transmembrane</keyword>